<evidence type="ECO:0000313" key="2">
    <source>
        <dbReference type="Proteomes" id="UP001143856"/>
    </source>
</evidence>
<proteinExistence type="predicted"/>
<reference evidence="1" key="1">
    <citation type="submission" date="2022-10" db="EMBL/GenBank/DDBJ databases">
        <title>Genome Sequence of Xylaria curta.</title>
        <authorList>
            <person name="Buettner E."/>
        </authorList>
    </citation>
    <scope>NUCLEOTIDE SEQUENCE</scope>
    <source>
        <strain evidence="1">Babe10</strain>
    </source>
</reference>
<protein>
    <submittedName>
        <fullName evidence="1">Uncharacterized protein</fullName>
    </submittedName>
</protein>
<sequence>MGPFALSVPSYRLGVHPHKRRHGDAARRDAEARSPSPHTDSDAETQFSSTSRLPSETINPLSHSPDTLRQLAVAGLAPEDELPSRAHPGFPHKPLPSSSSSRRRRGGRRAALSSDGGGSGVETDSTIASQRSRRIDNVDGKQHSARMRHLNTMTAIMHRCLRDGDIARAKRALGLLVRTRDVDLRVDNLWAIGSEILMRDGEVEVIAEQKKPSSALPSSLLASSSYGNAQAGPDALSGSYIDEEPDIAETREGQGDGEDGASAKESPRPPHRWGSAANVSRVKQYFETLIQHHPYDGHRPQLTSAVDFWPALFGIEVYNLDAEMQSALHHIHTEHGFPSSSRSPSPARE</sequence>
<name>A0ACC1N0T4_9PEZI</name>
<dbReference type="EMBL" id="JAPDGR010003209">
    <property type="protein sequence ID" value="KAJ2972231.1"/>
    <property type="molecule type" value="Genomic_DNA"/>
</dbReference>
<organism evidence="1 2">
    <name type="scientific">Xylaria curta</name>
    <dbReference type="NCBI Taxonomy" id="42375"/>
    <lineage>
        <taxon>Eukaryota</taxon>
        <taxon>Fungi</taxon>
        <taxon>Dikarya</taxon>
        <taxon>Ascomycota</taxon>
        <taxon>Pezizomycotina</taxon>
        <taxon>Sordariomycetes</taxon>
        <taxon>Xylariomycetidae</taxon>
        <taxon>Xylariales</taxon>
        <taxon>Xylariaceae</taxon>
        <taxon>Xylaria</taxon>
    </lineage>
</organism>
<comment type="caution">
    <text evidence="1">The sequence shown here is derived from an EMBL/GenBank/DDBJ whole genome shotgun (WGS) entry which is preliminary data.</text>
</comment>
<accession>A0ACC1N0T4</accession>
<evidence type="ECO:0000313" key="1">
    <source>
        <dbReference type="EMBL" id="KAJ2972231.1"/>
    </source>
</evidence>
<keyword evidence="2" id="KW-1185">Reference proteome</keyword>
<gene>
    <name evidence="1" type="ORF">NUW58_g9230</name>
</gene>
<dbReference type="Proteomes" id="UP001143856">
    <property type="component" value="Unassembled WGS sequence"/>
</dbReference>